<name>A0ACC5SXY3_ENSAD</name>
<reference evidence="1" key="1">
    <citation type="submission" date="2021-03" db="EMBL/GenBank/DDBJ databases">
        <title>Genomic Encyclopedia of Type Strains, Phase IV (KMG-IV): sequencing the most valuable type-strain genomes for metagenomic binning, comparative biology and taxonomic classification.</title>
        <authorList>
            <person name="Goeker M."/>
        </authorList>
    </citation>
    <scope>NUCLEOTIDE SEQUENCE</scope>
    <source>
        <strain evidence="1">DSM 18131</strain>
    </source>
</reference>
<dbReference type="EMBL" id="JAGGJR010000004">
    <property type="protein sequence ID" value="MBP1873506.1"/>
    <property type="molecule type" value="Genomic_DNA"/>
</dbReference>
<comment type="caution">
    <text evidence="1">The sequence shown here is derived from an EMBL/GenBank/DDBJ whole genome shotgun (WGS) entry which is preliminary data.</text>
</comment>
<gene>
    <name evidence="1" type="ORF">J2Z19_003221</name>
</gene>
<evidence type="ECO:0000313" key="2">
    <source>
        <dbReference type="Proteomes" id="UP000823773"/>
    </source>
</evidence>
<protein>
    <submittedName>
        <fullName evidence="1">Uncharacterized protein</fullName>
    </submittedName>
</protein>
<evidence type="ECO:0000313" key="1">
    <source>
        <dbReference type="EMBL" id="MBP1873506.1"/>
    </source>
</evidence>
<dbReference type="Proteomes" id="UP000823773">
    <property type="component" value="Unassembled WGS sequence"/>
</dbReference>
<proteinExistence type="predicted"/>
<accession>A0ACC5SXY3</accession>
<keyword evidence="2" id="KW-1185">Reference proteome</keyword>
<organism evidence="1 2">
    <name type="scientific">Ensifer adhaerens</name>
    <name type="common">Sinorhizobium morelense</name>
    <dbReference type="NCBI Taxonomy" id="106592"/>
    <lineage>
        <taxon>Bacteria</taxon>
        <taxon>Pseudomonadati</taxon>
        <taxon>Pseudomonadota</taxon>
        <taxon>Alphaproteobacteria</taxon>
        <taxon>Hyphomicrobiales</taxon>
        <taxon>Rhizobiaceae</taxon>
        <taxon>Sinorhizobium/Ensifer group</taxon>
        <taxon>Ensifer</taxon>
    </lineage>
</organism>
<sequence length="54" mass="6196">MTEAPVPCFRVHFHDGRKIDITAPSSLIAERKARLRHPNAFIKRIKVVREKSDG</sequence>